<reference evidence="4 5" key="1">
    <citation type="journal article" date="2019" name="Int. J. Syst. Evol. Microbiol.">
        <title>The Global Catalogue of Microorganisms (GCM) 10K type strain sequencing project: providing services to taxonomists for standard genome sequencing and annotation.</title>
        <authorList>
            <consortium name="The Broad Institute Genomics Platform"/>
            <consortium name="The Broad Institute Genome Sequencing Center for Infectious Disease"/>
            <person name="Wu L."/>
            <person name="Ma J."/>
        </authorList>
    </citation>
    <scope>NUCLEOTIDE SEQUENCE [LARGE SCALE GENOMIC DNA]</scope>
    <source>
        <strain evidence="4 5">JCM 13022</strain>
    </source>
</reference>
<evidence type="ECO:0000256" key="3">
    <source>
        <dbReference type="SAM" id="SignalP"/>
    </source>
</evidence>
<keyword evidence="5" id="KW-1185">Reference proteome</keyword>
<feature type="compositionally biased region" description="Pro residues" evidence="1">
    <location>
        <begin position="169"/>
        <end position="179"/>
    </location>
</feature>
<feature type="signal peptide" evidence="3">
    <location>
        <begin position="1"/>
        <end position="23"/>
    </location>
</feature>
<keyword evidence="2" id="KW-1133">Transmembrane helix</keyword>
<feature type="compositionally biased region" description="Basic and acidic residues" evidence="1">
    <location>
        <begin position="47"/>
        <end position="56"/>
    </location>
</feature>
<evidence type="ECO:0000256" key="1">
    <source>
        <dbReference type="SAM" id="MobiDB-lite"/>
    </source>
</evidence>
<dbReference type="EMBL" id="BAAALM010000004">
    <property type="protein sequence ID" value="GAA1196665.1"/>
    <property type="molecule type" value="Genomic_DNA"/>
</dbReference>
<evidence type="ECO:0008006" key="6">
    <source>
        <dbReference type="Google" id="ProtNLM"/>
    </source>
</evidence>
<name>A0ABN1V773_9PSEU</name>
<dbReference type="Proteomes" id="UP001500467">
    <property type="component" value="Unassembled WGS sequence"/>
</dbReference>
<protein>
    <recommendedName>
        <fullName evidence="6">Small secreted domain</fullName>
    </recommendedName>
</protein>
<feature type="region of interest" description="Disordered" evidence="1">
    <location>
        <begin position="31"/>
        <end position="59"/>
    </location>
</feature>
<evidence type="ECO:0000256" key="2">
    <source>
        <dbReference type="SAM" id="Phobius"/>
    </source>
</evidence>
<feature type="compositionally biased region" description="Pro residues" evidence="1">
    <location>
        <begin position="197"/>
        <end position="209"/>
    </location>
</feature>
<comment type="caution">
    <text evidence="4">The sequence shown here is derived from an EMBL/GenBank/DDBJ whole genome shotgun (WGS) entry which is preliminary data.</text>
</comment>
<feature type="compositionally biased region" description="Basic and acidic residues" evidence="1">
    <location>
        <begin position="248"/>
        <end position="262"/>
    </location>
</feature>
<evidence type="ECO:0000313" key="4">
    <source>
        <dbReference type="EMBL" id="GAA1196665.1"/>
    </source>
</evidence>
<feature type="transmembrane region" description="Helical" evidence="2">
    <location>
        <begin position="282"/>
        <end position="301"/>
    </location>
</feature>
<feature type="region of interest" description="Disordered" evidence="1">
    <location>
        <begin position="141"/>
        <end position="280"/>
    </location>
</feature>
<keyword evidence="2" id="KW-0472">Membrane</keyword>
<feature type="chain" id="PRO_5047435830" description="Small secreted domain" evidence="3">
    <location>
        <begin position="24"/>
        <end position="306"/>
    </location>
</feature>
<keyword evidence="2" id="KW-0812">Transmembrane</keyword>
<evidence type="ECO:0000313" key="5">
    <source>
        <dbReference type="Proteomes" id="UP001500467"/>
    </source>
</evidence>
<keyword evidence="3" id="KW-0732">Signal</keyword>
<accession>A0ABN1V773</accession>
<proteinExistence type="predicted"/>
<organism evidence="4 5">
    <name type="scientific">Prauserella alba</name>
    <dbReference type="NCBI Taxonomy" id="176898"/>
    <lineage>
        <taxon>Bacteria</taxon>
        <taxon>Bacillati</taxon>
        <taxon>Actinomycetota</taxon>
        <taxon>Actinomycetes</taxon>
        <taxon>Pseudonocardiales</taxon>
        <taxon>Pseudonocardiaceae</taxon>
        <taxon>Prauserella</taxon>
    </lineage>
</organism>
<gene>
    <name evidence="4" type="ORF">GCM10009675_09770</name>
</gene>
<sequence>MRTGVVTAAAGIAALGFGGVAQAADGNVETGGIESTAVDDTATDGSTARDAERQDTAPKVIEGECDATLKGDNGEPLTVDVGAAAGAEGLAGIGTGSESEGTLVSLPLKETLRGAGLNETGVVVDSLGQVCDTAQGTVNTLGATTRDVTDGLTPDEPSPEQPGDDPEQPGDPQPEPEPAPDPDRPDPGAGDDVPDADVPPAPDTPPAPPADQRLFAEPLSPVALPPSADITAPNVTVPKAPVGPGMDAPDRGSRPGEQENTARKSGTARALPQAAETDRTPLVLSVGALLVVVAGLSRAWIARKNA</sequence>